<sequence length="148" mass="17727">MYINWEEKSPIIHPYYWISVPDLIKYLHELRKYIICTPSKLSETHVPKLLETELVCTDRTRFPADLNYLCEGLGTWKITLDMLQLSVNVMINKNKLERKYPIFQTAGEVEIFALEKINCLIYFIQQEHDFVMNRLAFEKFYGLVWEEN</sequence>
<evidence type="ECO:0000313" key="1">
    <source>
        <dbReference type="EMBL" id="KAG2236389.1"/>
    </source>
</evidence>
<accession>A0A8H7SVM6</accession>
<comment type="caution">
    <text evidence="1">The sequence shown here is derived from an EMBL/GenBank/DDBJ whole genome shotgun (WGS) entry which is preliminary data.</text>
</comment>
<proteinExistence type="predicted"/>
<dbReference type="Pfam" id="PF00721">
    <property type="entry name" value="TMV_coat"/>
    <property type="match status" value="1"/>
</dbReference>
<name>A0A8H7SVM6_9FUNG</name>
<dbReference type="EMBL" id="JAEPRE010000018">
    <property type="protein sequence ID" value="KAG2236389.1"/>
    <property type="molecule type" value="Genomic_DNA"/>
</dbReference>
<organism evidence="1 2">
    <name type="scientific">Thamnidium elegans</name>
    <dbReference type="NCBI Taxonomy" id="101142"/>
    <lineage>
        <taxon>Eukaryota</taxon>
        <taxon>Fungi</taxon>
        <taxon>Fungi incertae sedis</taxon>
        <taxon>Mucoromycota</taxon>
        <taxon>Mucoromycotina</taxon>
        <taxon>Mucoromycetes</taxon>
        <taxon>Mucorales</taxon>
        <taxon>Mucorineae</taxon>
        <taxon>Mucoraceae</taxon>
        <taxon>Thamnidium</taxon>
    </lineage>
</organism>
<keyword evidence="2" id="KW-1185">Reference proteome</keyword>
<dbReference type="OrthoDB" id="2237965at2759"/>
<protein>
    <submittedName>
        <fullName evidence="1">Uncharacterized protein</fullName>
    </submittedName>
</protein>
<reference evidence="1" key="1">
    <citation type="submission" date="2021-01" db="EMBL/GenBank/DDBJ databases">
        <title>Metabolic potential, ecology and presence of endohyphal bacteria is reflected in genomic diversity of Mucoromycotina.</title>
        <authorList>
            <person name="Muszewska A."/>
            <person name="Okrasinska A."/>
            <person name="Steczkiewicz K."/>
            <person name="Drgas O."/>
            <person name="Orlowska M."/>
            <person name="Perlinska-Lenart U."/>
            <person name="Aleksandrzak-Piekarczyk T."/>
            <person name="Szatraj K."/>
            <person name="Zielenkiewicz U."/>
            <person name="Pilsyk S."/>
            <person name="Malc E."/>
            <person name="Mieczkowski P."/>
            <person name="Kruszewska J.S."/>
            <person name="Biernat P."/>
            <person name="Pawlowska J."/>
        </authorList>
    </citation>
    <scope>NUCLEOTIDE SEQUENCE</scope>
    <source>
        <strain evidence="1">WA0000018081</strain>
    </source>
</reference>
<gene>
    <name evidence="1" type="ORF">INT48_008371</name>
</gene>
<dbReference type="AlphaFoldDB" id="A0A8H7SVM6"/>
<dbReference type="GO" id="GO:0005198">
    <property type="term" value="F:structural molecule activity"/>
    <property type="evidence" value="ECO:0007669"/>
    <property type="project" value="InterPro"/>
</dbReference>
<dbReference type="InterPro" id="IPR001337">
    <property type="entry name" value="TMV-like_coat"/>
</dbReference>
<evidence type="ECO:0000313" key="2">
    <source>
        <dbReference type="Proteomes" id="UP000613177"/>
    </source>
</evidence>
<dbReference type="Proteomes" id="UP000613177">
    <property type="component" value="Unassembled WGS sequence"/>
</dbReference>